<evidence type="ECO:0000313" key="2">
    <source>
        <dbReference type="EMBL" id="ADJ17224.1"/>
    </source>
</evidence>
<geneLocation type="plasmid" evidence="2 3">
    <name>4</name>
</geneLocation>
<dbReference type="EMBL" id="CP002066">
    <property type="protein sequence ID" value="ADJ17224.1"/>
    <property type="molecule type" value="Genomic_DNA"/>
</dbReference>
<dbReference type="KEGG" id="hje:HacjB3_19438"/>
<reference evidence="1 3" key="1">
    <citation type="journal article" date="2010" name="J. Bacteriol.">
        <title>Complete genome sequence of Halalkalicoccus jeotgali B3(T), an extremely halophilic archaeon.</title>
        <authorList>
            <person name="Roh S.W."/>
            <person name="Nam Y.D."/>
            <person name="Nam S.H."/>
            <person name="Choi S.H."/>
            <person name="Park H.S."/>
            <person name="Bae J.W."/>
        </authorList>
    </citation>
    <scope>NUCLEOTIDE SEQUENCE [LARGE SCALE GENOMIC DNA]</scope>
    <source>
        <strain evidence="1">B3</strain>
        <strain evidence="3">DSM 18796 / CECT 7217 / JCM 14584 / KCTC 4019 / B3</strain>
        <plasmid evidence="1 3">2</plasmid>
        <plasmid evidence="3">4</plasmid>
    </source>
</reference>
<name>D8JCT5_HALJB</name>
<dbReference type="Proteomes" id="UP000000390">
    <property type="component" value="Plasmid 4"/>
</dbReference>
<keyword evidence="1" id="KW-0614">Plasmid</keyword>
<evidence type="ECO:0000313" key="1">
    <source>
        <dbReference type="EMBL" id="ADJ16830.1"/>
    </source>
</evidence>
<evidence type="ECO:0000313" key="3">
    <source>
        <dbReference type="Proteomes" id="UP000000390"/>
    </source>
</evidence>
<accession>D8JCT5</accession>
<sequence>MPFVLTVPVIDIGFPFDPVGEWPACLACFIRALYDDDRVCAVVFHANEFFPLSCFDRIGEWRMVPKELLRVMDDLPELTVTAAFECSRNFLGDIFGRVDFGWSHEL</sequence>
<gene>
    <name evidence="1" type="ordered locus">HacjB3_17438</name>
    <name evidence="2" type="ordered locus">HacjB3_19438</name>
</gene>
<protein>
    <submittedName>
        <fullName evidence="1">Uncharacterized protein</fullName>
    </submittedName>
</protein>
<dbReference type="HOGENOM" id="CLU_2216973_0_0_2"/>
<dbReference type="KEGG" id="hje:HacjB3_17438"/>
<dbReference type="EMBL" id="CP002064">
    <property type="protein sequence ID" value="ADJ16830.1"/>
    <property type="molecule type" value="Genomic_DNA"/>
</dbReference>
<dbReference type="AlphaFoldDB" id="D8JCT5"/>
<organism evidence="1 3">
    <name type="scientific">Halalkalicoccus jeotgali (strain DSM 18796 / CECT 7217 / JCM 14584 / KCTC 4019 / B3)</name>
    <dbReference type="NCBI Taxonomy" id="795797"/>
    <lineage>
        <taxon>Archaea</taxon>
        <taxon>Methanobacteriati</taxon>
        <taxon>Methanobacteriota</taxon>
        <taxon>Stenosarchaea group</taxon>
        <taxon>Halobacteria</taxon>
        <taxon>Halobacteriales</taxon>
        <taxon>Halococcaceae</taxon>
        <taxon>Halalkalicoccus</taxon>
    </lineage>
</organism>
<geneLocation type="plasmid" evidence="1 3">
    <name>2</name>
</geneLocation>
<proteinExistence type="predicted"/>
<dbReference type="Proteomes" id="UP000000390">
    <property type="component" value="Plasmid 2"/>
</dbReference>